<keyword evidence="1" id="KW-0472">Membrane</keyword>
<sequence>MIGSAKMMIRGTTRGLFQSARQVRRAAARQMNKQKRKNVGRTGETRRTVCDLAREESVITNQQKQAFGRMRYTEAMPRILAVGGVGMLDVGAIDALNILMRDLAEDDDDGR</sequence>
<evidence type="ECO:0000256" key="1">
    <source>
        <dbReference type="SAM" id="Phobius"/>
    </source>
</evidence>
<keyword evidence="1" id="KW-0812">Transmembrane</keyword>
<organism evidence="2 3">
    <name type="scientific">Phytophthora citrophthora</name>
    <dbReference type="NCBI Taxonomy" id="4793"/>
    <lineage>
        <taxon>Eukaryota</taxon>
        <taxon>Sar</taxon>
        <taxon>Stramenopiles</taxon>
        <taxon>Oomycota</taxon>
        <taxon>Peronosporomycetes</taxon>
        <taxon>Peronosporales</taxon>
        <taxon>Peronosporaceae</taxon>
        <taxon>Phytophthora</taxon>
    </lineage>
</organism>
<keyword evidence="3" id="KW-1185">Reference proteome</keyword>
<reference evidence="2" key="1">
    <citation type="submission" date="2023-08" db="EMBL/GenBank/DDBJ databases">
        <title>Reference Genome Resource for the Citrus Pathogen Phytophthora citrophthora.</title>
        <authorList>
            <person name="Moller H."/>
            <person name="Coetzee B."/>
            <person name="Rose L.J."/>
            <person name="Van Niekerk J.M."/>
        </authorList>
    </citation>
    <scope>NUCLEOTIDE SEQUENCE</scope>
    <source>
        <strain evidence="2">STE-U-9442</strain>
    </source>
</reference>
<protein>
    <submittedName>
        <fullName evidence="2">Uncharacterized protein</fullName>
    </submittedName>
</protein>
<keyword evidence="1" id="KW-1133">Transmembrane helix</keyword>
<evidence type="ECO:0000313" key="3">
    <source>
        <dbReference type="Proteomes" id="UP001259832"/>
    </source>
</evidence>
<proteinExistence type="predicted"/>
<dbReference type="EMBL" id="JASMQC010000052">
    <property type="protein sequence ID" value="KAK1929141.1"/>
    <property type="molecule type" value="Genomic_DNA"/>
</dbReference>
<accession>A0AAD9FZR0</accession>
<dbReference type="Proteomes" id="UP001259832">
    <property type="component" value="Unassembled WGS sequence"/>
</dbReference>
<evidence type="ECO:0000313" key="2">
    <source>
        <dbReference type="EMBL" id="KAK1929141.1"/>
    </source>
</evidence>
<dbReference type="AlphaFoldDB" id="A0AAD9FZR0"/>
<comment type="caution">
    <text evidence="2">The sequence shown here is derived from an EMBL/GenBank/DDBJ whole genome shotgun (WGS) entry which is preliminary data.</text>
</comment>
<name>A0AAD9FZR0_9STRA</name>
<gene>
    <name evidence="2" type="ORF">P3T76_015434</name>
</gene>
<feature type="transmembrane region" description="Helical" evidence="1">
    <location>
        <begin position="79"/>
        <end position="100"/>
    </location>
</feature>